<evidence type="ECO:0000256" key="1">
    <source>
        <dbReference type="SAM" id="SignalP"/>
    </source>
</evidence>
<evidence type="ECO:0000259" key="2">
    <source>
        <dbReference type="PROSITE" id="PS51272"/>
    </source>
</evidence>
<keyword evidence="3" id="KW-0624">Polysaccharide degradation</keyword>
<dbReference type="Proteomes" id="UP000030416">
    <property type="component" value="Unassembled WGS sequence"/>
</dbReference>
<dbReference type="RefSeq" id="WP_036182203.1">
    <property type="nucleotide sequence ID" value="NZ_AVDA01000002.1"/>
</dbReference>
<dbReference type="InterPro" id="IPR055188">
    <property type="entry name" value="Choice_anch_I"/>
</dbReference>
<reference evidence="3 4" key="1">
    <citation type="submission" date="2014-02" db="EMBL/GenBank/DDBJ databases">
        <title>Draft genome sequence of Lysinibacillus manganicus DSM 26584T.</title>
        <authorList>
            <person name="Zhang F."/>
            <person name="Wang G."/>
            <person name="Zhang L."/>
        </authorList>
    </citation>
    <scope>NUCLEOTIDE SEQUENCE [LARGE SCALE GENOMIC DNA]</scope>
    <source>
        <strain evidence="3 4">DSM 26584</strain>
    </source>
</reference>
<accession>A0A0A3I5V4</accession>
<feature type="domain" description="SLH" evidence="2">
    <location>
        <begin position="624"/>
        <end position="677"/>
    </location>
</feature>
<dbReference type="AlphaFoldDB" id="A0A0A3I5V4"/>
<dbReference type="GO" id="GO:0016798">
    <property type="term" value="F:hydrolase activity, acting on glycosyl bonds"/>
    <property type="evidence" value="ECO:0007669"/>
    <property type="project" value="UniProtKB-KW"/>
</dbReference>
<dbReference type="InterPro" id="IPR001119">
    <property type="entry name" value="SLH_dom"/>
</dbReference>
<dbReference type="Gene3D" id="2.130.10.10">
    <property type="entry name" value="YVTN repeat-like/Quinoprotein amine dehydrogenase"/>
    <property type="match status" value="1"/>
</dbReference>
<dbReference type="STRING" id="1384049.CD29_01770"/>
<dbReference type="SUPFAM" id="SSF75011">
    <property type="entry name" value="3-carboxy-cis,cis-mucoante lactonizing enzyme"/>
    <property type="match status" value="1"/>
</dbReference>
<proteinExistence type="predicted"/>
<dbReference type="InterPro" id="IPR015943">
    <property type="entry name" value="WD40/YVTN_repeat-like_dom_sf"/>
</dbReference>
<dbReference type="EMBL" id="JPVN01000002">
    <property type="protein sequence ID" value="KGR80114.1"/>
    <property type="molecule type" value="Genomic_DNA"/>
</dbReference>
<keyword evidence="1" id="KW-0732">Signal</keyword>
<keyword evidence="3" id="KW-0119">Carbohydrate metabolism</keyword>
<feature type="signal peptide" evidence="1">
    <location>
        <begin position="1"/>
        <end position="29"/>
    </location>
</feature>
<comment type="caution">
    <text evidence="3">The sequence shown here is derived from an EMBL/GenBank/DDBJ whole genome shotgun (WGS) entry which is preliminary data.</text>
</comment>
<protein>
    <submittedName>
        <fullName evidence="3">1,4-beta-xylanase</fullName>
    </submittedName>
</protein>
<feature type="chain" id="PRO_5002002010" evidence="1">
    <location>
        <begin position="30"/>
        <end position="677"/>
    </location>
</feature>
<dbReference type="Pfam" id="PF00395">
    <property type="entry name" value="SLH"/>
    <property type="match status" value="2"/>
</dbReference>
<sequence length="677" mass="74312">MTKYLSSKTLFALSAAGAVLVAPSIQAEAAEVKYKLSVDARYDSGVQNPDGGTTEIIAYNKHNHSVYLVNGETKLVEAVSLTYNETNAMKLKPFMSVNIADLIKEQDPDFVYGDLSSIAVHPNENVIVAAVQADDYTKEGYAVFLTGEGKLISLVKTGVQPDNITFTPDGTKVLTANEGEPRGGYSKDIIDPQGTVSVIDVSKGFENLKANNITFEAFDSAEKRADLVKKQVILKKGSNPSVDLEPEYVVVSEDSKFAYVALQENNAIAKIDLTTNEAISVDGLGFKDFSAPGNELDLRKNKEVKLQNEDVFGIYMPDGIATYSANGKNYIVIANEGDAREWGEEDTEAFHLNEKEVEVDGNEIVFFDTTDYEGFEEGKDYIFGGRSFAIVDADTMEVVYDSGSDFERITAELFPKYFNTTNDAVKLDNRSGKKGPEPEDVKVGKIGDQVFAFVGLERIGGIAMYNITDPSKVDFVDYINTRDFSEDIAGDVSPEGLAFVGGEKPMLLVGHEVSGTVTVFDLLEKYEDVKVSYNDIEKHFAKDSIIKVTKAKLFSGMSKAQFAPNEYFTEMQALIVLDKVSEANGKELTIKVNNSANPLTREEFAQTIYNYLVSTGETFNVDSVQQYNDDTKISDEAKQAIYALQSKGIMVGFDNKFDPNSLITRGETAVVFASLLK</sequence>
<dbReference type="Pfam" id="PF22494">
    <property type="entry name" value="choice_anch_I"/>
    <property type="match status" value="2"/>
</dbReference>
<dbReference type="PANTHER" id="PTHR46928">
    <property type="entry name" value="MESENCHYME-SPECIFIC CELL SURFACE GLYCOPROTEIN"/>
    <property type="match status" value="1"/>
</dbReference>
<keyword evidence="4" id="KW-1185">Reference proteome</keyword>
<gene>
    <name evidence="3" type="ORF">CD29_01770</name>
</gene>
<evidence type="ECO:0000313" key="4">
    <source>
        <dbReference type="Proteomes" id="UP000030416"/>
    </source>
</evidence>
<dbReference type="PROSITE" id="PS51272">
    <property type="entry name" value="SLH"/>
    <property type="match status" value="1"/>
</dbReference>
<dbReference type="eggNOG" id="COG3391">
    <property type="taxonomic scope" value="Bacteria"/>
</dbReference>
<dbReference type="OrthoDB" id="9801679at2"/>
<name>A0A0A3I5V4_9BACL</name>
<dbReference type="NCBIfam" id="NF038117">
    <property type="entry name" value="choice_anch_I"/>
    <property type="match status" value="1"/>
</dbReference>
<keyword evidence="3" id="KW-0378">Hydrolase</keyword>
<keyword evidence="3" id="KW-0858">Xylan degradation</keyword>
<dbReference type="PANTHER" id="PTHR46928:SF1">
    <property type="entry name" value="MESENCHYME-SPECIFIC CELL SURFACE GLYCOPROTEIN"/>
    <property type="match status" value="1"/>
</dbReference>
<keyword evidence="3" id="KW-0326">Glycosidase</keyword>
<dbReference type="InterPro" id="IPR052956">
    <property type="entry name" value="Mesenchyme-surface_protein"/>
</dbReference>
<evidence type="ECO:0000313" key="3">
    <source>
        <dbReference type="EMBL" id="KGR80114.1"/>
    </source>
</evidence>
<dbReference type="GO" id="GO:0045493">
    <property type="term" value="P:xylan catabolic process"/>
    <property type="evidence" value="ECO:0007669"/>
    <property type="project" value="UniProtKB-KW"/>
</dbReference>
<organism evidence="3 4">
    <name type="scientific">Ureibacillus manganicus DSM 26584</name>
    <dbReference type="NCBI Taxonomy" id="1384049"/>
    <lineage>
        <taxon>Bacteria</taxon>
        <taxon>Bacillati</taxon>
        <taxon>Bacillota</taxon>
        <taxon>Bacilli</taxon>
        <taxon>Bacillales</taxon>
        <taxon>Caryophanaceae</taxon>
        <taxon>Ureibacillus</taxon>
    </lineage>
</organism>